<sequence>MHVLKVSSQNSLCSPHRLIRGDSFRFRDIFLLKEVPFNDNPVYAENVAHDMPVKTAQAMGRQFTSMHNAQFSQTET</sequence>
<keyword evidence="2" id="KW-1185">Reference proteome</keyword>
<organism evidence="1 2">
    <name type="scientific">Dreissena polymorpha</name>
    <name type="common">Zebra mussel</name>
    <name type="synonym">Mytilus polymorpha</name>
    <dbReference type="NCBI Taxonomy" id="45954"/>
    <lineage>
        <taxon>Eukaryota</taxon>
        <taxon>Metazoa</taxon>
        <taxon>Spiralia</taxon>
        <taxon>Lophotrochozoa</taxon>
        <taxon>Mollusca</taxon>
        <taxon>Bivalvia</taxon>
        <taxon>Autobranchia</taxon>
        <taxon>Heteroconchia</taxon>
        <taxon>Euheterodonta</taxon>
        <taxon>Imparidentia</taxon>
        <taxon>Neoheterodontei</taxon>
        <taxon>Myida</taxon>
        <taxon>Dreissenoidea</taxon>
        <taxon>Dreissenidae</taxon>
        <taxon>Dreissena</taxon>
    </lineage>
</organism>
<evidence type="ECO:0000313" key="2">
    <source>
        <dbReference type="Proteomes" id="UP000828390"/>
    </source>
</evidence>
<comment type="caution">
    <text evidence="1">The sequence shown here is derived from an EMBL/GenBank/DDBJ whole genome shotgun (WGS) entry which is preliminary data.</text>
</comment>
<name>A0A9D4EZM1_DREPO</name>
<reference evidence="1" key="1">
    <citation type="journal article" date="2019" name="bioRxiv">
        <title>The Genome of the Zebra Mussel, Dreissena polymorpha: A Resource for Invasive Species Research.</title>
        <authorList>
            <person name="McCartney M.A."/>
            <person name="Auch B."/>
            <person name="Kono T."/>
            <person name="Mallez S."/>
            <person name="Zhang Y."/>
            <person name="Obille A."/>
            <person name="Becker A."/>
            <person name="Abrahante J.E."/>
            <person name="Garbe J."/>
            <person name="Badalamenti J.P."/>
            <person name="Herman A."/>
            <person name="Mangelson H."/>
            <person name="Liachko I."/>
            <person name="Sullivan S."/>
            <person name="Sone E.D."/>
            <person name="Koren S."/>
            <person name="Silverstein K.A.T."/>
            <person name="Beckman K.B."/>
            <person name="Gohl D.M."/>
        </authorList>
    </citation>
    <scope>NUCLEOTIDE SEQUENCE</scope>
    <source>
        <strain evidence="1">Duluth1</strain>
        <tissue evidence="1">Whole animal</tissue>
    </source>
</reference>
<dbReference type="Proteomes" id="UP000828390">
    <property type="component" value="Unassembled WGS sequence"/>
</dbReference>
<accession>A0A9D4EZM1</accession>
<gene>
    <name evidence="1" type="ORF">DPMN_167871</name>
</gene>
<dbReference type="AlphaFoldDB" id="A0A9D4EZM1"/>
<dbReference type="EMBL" id="JAIWYP010000008">
    <property type="protein sequence ID" value="KAH3789685.1"/>
    <property type="molecule type" value="Genomic_DNA"/>
</dbReference>
<proteinExistence type="predicted"/>
<reference evidence="1" key="2">
    <citation type="submission" date="2020-11" db="EMBL/GenBank/DDBJ databases">
        <authorList>
            <person name="McCartney M.A."/>
            <person name="Auch B."/>
            <person name="Kono T."/>
            <person name="Mallez S."/>
            <person name="Becker A."/>
            <person name="Gohl D.M."/>
            <person name="Silverstein K.A.T."/>
            <person name="Koren S."/>
            <person name="Bechman K.B."/>
            <person name="Herman A."/>
            <person name="Abrahante J.E."/>
            <person name="Garbe J."/>
        </authorList>
    </citation>
    <scope>NUCLEOTIDE SEQUENCE</scope>
    <source>
        <strain evidence="1">Duluth1</strain>
        <tissue evidence="1">Whole animal</tissue>
    </source>
</reference>
<evidence type="ECO:0000313" key="1">
    <source>
        <dbReference type="EMBL" id="KAH3789685.1"/>
    </source>
</evidence>
<protein>
    <submittedName>
        <fullName evidence="1">Uncharacterized protein</fullName>
    </submittedName>
</protein>